<accession>A0ABW3ZL54</accession>
<dbReference type="PROSITE" id="PS00109">
    <property type="entry name" value="PROTEIN_KINASE_TYR"/>
    <property type="match status" value="1"/>
</dbReference>
<gene>
    <name evidence="8" type="ORF">ACFQ4E_14875</name>
</gene>
<dbReference type="SUPFAM" id="SSF56112">
    <property type="entry name" value="Protein kinase-like (PK-like)"/>
    <property type="match status" value="1"/>
</dbReference>
<evidence type="ECO:0000256" key="1">
    <source>
        <dbReference type="ARBA" id="ARBA00022679"/>
    </source>
</evidence>
<dbReference type="InterPro" id="IPR050339">
    <property type="entry name" value="CC_SR_Kinase"/>
</dbReference>
<dbReference type="RefSeq" id="WP_386804885.1">
    <property type="nucleotide sequence ID" value="NZ_JBHTMU010000029.1"/>
</dbReference>
<reference evidence="9" key="1">
    <citation type="journal article" date="2019" name="Int. J. Syst. Evol. Microbiol.">
        <title>The Global Catalogue of Microorganisms (GCM) 10K type strain sequencing project: providing services to taxonomists for standard genome sequencing and annotation.</title>
        <authorList>
            <consortium name="The Broad Institute Genomics Platform"/>
            <consortium name="The Broad Institute Genome Sequencing Center for Infectious Disease"/>
            <person name="Wu L."/>
            <person name="Ma J."/>
        </authorList>
    </citation>
    <scope>NUCLEOTIDE SEQUENCE [LARGE SCALE GENOMIC DNA]</scope>
    <source>
        <strain evidence="9">CCUG 62953</strain>
    </source>
</reference>
<keyword evidence="3 8" id="KW-0418">Kinase</keyword>
<evidence type="ECO:0000256" key="4">
    <source>
        <dbReference type="ARBA" id="ARBA00022840"/>
    </source>
</evidence>
<dbReference type="InterPro" id="IPR000719">
    <property type="entry name" value="Prot_kinase_dom"/>
</dbReference>
<feature type="compositionally biased region" description="Basic residues" evidence="6">
    <location>
        <begin position="282"/>
        <end position="295"/>
    </location>
</feature>
<evidence type="ECO:0000256" key="5">
    <source>
        <dbReference type="PROSITE-ProRule" id="PRU10141"/>
    </source>
</evidence>
<evidence type="ECO:0000256" key="2">
    <source>
        <dbReference type="ARBA" id="ARBA00022741"/>
    </source>
</evidence>
<feature type="domain" description="Protein kinase" evidence="7">
    <location>
        <begin position="20"/>
        <end position="275"/>
    </location>
</feature>
<dbReference type="Pfam" id="PF00069">
    <property type="entry name" value="Pkinase"/>
    <property type="match status" value="1"/>
</dbReference>
<dbReference type="Gene3D" id="3.30.200.20">
    <property type="entry name" value="Phosphorylase Kinase, domain 1"/>
    <property type="match status" value="1"/>
</dbReference>
<feature type="region of interest" description="Disordered" evidence="6">
    <location>
        <begin position="272"/>
        <end position="295"/>
    </location>
</feature>
<dbReference type="Gene3D" id="3.40.1520.20">
    <property type="match status" value="1"/>
</dbReference>
<dbReference type="InterPro" id="IPR017441">
    <property type="entry name" value="Protein_kinase_ATP_BS"/>
</dbReference>
<comment type="caution">
    <text evidence="8">The sequence shown here is derived from an EMBL/GenBank/DDBJ whole genome shotgun (WGS) entry which is preliminary data.</text>
</comment>
<dbReference type="Proteomes" id="UP001597135">
    <property type="component" value="Unassembled WGS sequence"/>
</dbReference>
<evidence type="ECO:0000313" key="8">
    <source>
        <dbReference type="EMBL" id="MFD1343708.1"/>
    </source>
</evidence>
<proteinExistence type="predicted"/>
<dbReference type="InterPro" id="IPR011009">
    <property type="entry name" value="Kinase-like_dom_sf"/>
</dbReference>
<name>A0ABW3ZL54_9RHOB</name>
<organism evidence="8 9">
    <name type="scientific">Litorisediminicola beolgyonensis</name>
    <dbReference type="NCBI Taxonomy" id="1173614"/>
    <lineage>
        <taxon>Bacteria</taxon>
        <taxon>Pseudomonadati</taxon>
        <taxon>Pseudomonadota</taxon>
        <taxon>Alphaproteobacteria</taxon>
        <taxon>Rhodobacterales</taxon>
        <taxon>Paracoccaceae</taxon>
        <taxon>Litorisediminicola</taxon>
    </lineage>
</organism>
<dbReference type="InterPro" id="IPR008266">
    <property type="entry name" value="Tyr_kinase_AS"/>
</dbReference>
<evidence type="ECO:0000256" key="6">
    <source>
        <dbReference type="SAM" id="MobiDB-lite"/>
    </source>
</evidence>
<dbReference type="PROSITE" id="PS50011">
    <property type="entry name" value="PROTEIN_KINASE_DOM"/>
    <property type="match status" value="1"/>
</dbReference>
<evidence type="ECO:0000256" key="3">
    <source>
        <dbReference type="ARBA" id="ARBA00022777"/>
    </source>
</evidence>
<dbReference type="PANTHER" id="PTHR11042">
    <property type="entry name" value="EUKARYOTIC TRANSLATION INITIATION FACTOR 2-ALPHA KINASE EIF2-ALPHA KINASE -RELATED"/>
    <property type="match status" value="1"/>
</dbReference>
<dbReference type="PROSITE" id="PS00107">
    <property type="entry name" value="PROTEIN_KINASE_ATP"/>
    <property type="match status" value="1"/>
</dbReference>
<keyword evidence="1 8" id="KW-0808">Transferase</keyword>
<feature type="binding site" evidence="5">
    <location>
        <position position="49"/>
    </location>
    <ligand>
        <name>ATP</name>
        <dbReference type="ChEBI" id="CHEBI:30616"/>
    </ligand>
</feature>
<dbReference type="CDD" id="cd14014">
    <property type="entry name" value="STKc_PknB_like"/>
    <property type="match status" value="1"/>
</dbReference>
<dbReference type="EMBL" id="JBHTMU010000029">
    <property type="protein sequence ID" value="MFD1343708.1"/>
    <property type="molecule type" value="Genomic_DNA"/>
</dbReference>
<dbReference type="Gene3D" id="1.10.510.10">
    <property type="entry name" value="Transferase(Phosphotransferase) domain 1"/>
    <property type="match status" value="1"/>
</dbReference>
<evidence type="ECO:0000313" key="9">
    <source>
        <dbReference type="Proteomes" id="UP001597135"/>
    </source>
</evidence>
<protein>
    <submittedName>
        <fullName evidence="8">Serine/threonine-protein kinase</fullName>
        <ecNumber evidence="8">2.7.11.1</ecNumber>
    </submittedName>
</protein>
<dbReference type="GO" id="GO:0004674">
    <property type="term" value="F:protein serine/threonine kinase activity"/>
    <property type="evidence" value="ECO:0007669"/>
    <property type="project" value="UniProtKB-EC"/>
</dbReference>
<sequence length="697" mass="75305">MKDPLPSDIFRPGQVLNNTYEIIGLLGRGGTGEVYLARNQIVERDLAIKALNARFSGNADYVELMKREEQMRNIIHDAVVRYSECSRTDEGHVFLVMDYIEGPSLNDIMFDRRVEDRALMIIAHRVLEGLVATHAQGIVHRDLSPDNIILRGGKPERATIIDFGIAKDTATGARTIVGNDFAGKYEYAAPEQLDGHADYRTDLYALGASLLAAVRQEIPVVGSSPGEVVRFKREPLDTSHINAPLKDLIDWLTDPDPAKRPQSASEALDRLGGWLKPDTHVPRKKGHNRDRKKRRSPLIPLLGAGALAASGAGLWAAGVFTPALPQITPYTLAASFDPDTGGTLIGHAPDADTAAALRAVFRDTTGSTPSETALTLARGMPDEDWPAHVSDLLSVVQPLDSWTLDITGNSATLTGLAPSSTVRDGLRNTLSEWRELAAMDVTSDLVAGPETLSWAMLEPELNRLATCGPLSAPSDQPAAFALFDTITVLGDVASAADAPAIEAALSPLVGDRDLRVETTTLNEDLCAIRAVMPRYQPGAVSVWLGRGTTGEAALTGVFNTGDNPVVDIQMPATLSGASLWVMIVDNTGKVFHVLPNINQTEHMVDNLGTVENGVRRVRVLWSLDDLKEDPKRLAVQVTEGDYGKSEVIAILSKTPLFDLRRPRDESVSSVAEALEQTLPGREDQIIGVASRIIDARP</sequence>
<evidence type="ECO:0000259" key="7">
    <source>
        <dbReference type="PROSITE" id="PS50011"/>
    </source>
</evidence>
<keyword evidence="9" id="KW-1185">Reference proteome</keyword>
<dbReference type="EC" id="2.7.11.1" evidence="8"/>
<keyword evidence="2 5" id="KW-0547">Nucleotide-binding</keyword>
<keyword evidence="4 5" id="KW-0067">ATP-binding</keyword>